<evidence type="ECO:0000313" key="5">
    <source>
        <dbReference type="EMBL" id="QOZ59050.1"/>
    </source>
</evidence>
<keyword evidence="2" id="KW-0732">Signal</keyword>
<dbReference type="EMBL" id="CP030057">
    <property type="protein sequence ID" value="QOZ59050.1"/>
    <property type="molecule type" value="Genomic_DNA"/>
</dbReference>
<dbReference type="Pfam" id="PF09917">
    <property type="entry name" value="DUF2147"/>
    <property type="match status" value="1"/>
</dbReference>
<feature type="signal peptide" evidence="2">
    <location>
        <begin position="1"/>
        <end position="21"/>
    </location>
</feature>
<reference evidence="5 6" key="2">
    <citation type="submission" date="2018-06" db="EMBL/GenBank/DDBJ databases">
        <title>Comparative genomics of rhizobia nodulating Arachis hypogaea in China.</title>
        <authorList>
            <person name="Li Y."/>
        </authorList>
    </citation>
    <scope>NUCLEOTIDE SEQUENCE [LARGE SCALE GENOMIC DNA]</scope>
    <source>
        <strain evidence="5 6">CCBAU 51658</strain>
    </source>
</reference>
<organism evidence="4 7">
    <name type="scientific">Bradyrhizobium guangdongense</name>
    <dbReference type="NCBI Taxonomy" id="1325090"/>
    <lineage>
        <taxon>Bacteria</taxon>
        <taxon>Pseudomonadati</taxon>
        <taxon>Pseudomonadota</taxon>
        <taxon>Alphaproteobacteria</taxon>
        <taxon>Hyphomicrobiales</taxon>
        <taxon>Nitrobacteraceae</taxon>
        <taxon>Bradyrhizobium</taxon>
    </lineage>
</organism>
<feature type="compositionally biased region" description="Low complexity" evidence="1">
    <location>
        <begin position="78"/>
        <end position="101"/>
    </location>
</feature>
<evidence type="ECO:0000256" key="2">
    <source>
        <dbReference type="SAM" id="SignalP"/>
    </source>
</evidence>
<proteinExistence type="predicted"/>
<accession>A0A410V2V1</accession>
<evidence type="ECO:0000313" key="7">
    <source>
        <dbReference type="Proteomes" id="UP000625079"/>
    </source>
</evidence>
<dbReference type="OrthoDB" id="9811671at2"/>
<dbReference type="PANTHER" id="PTHR36919">
    <property type="entry name" value="BLR1215 PROTEIN"/>
    <property type="match status" value="1"/>
</dbReference>
<evidence type="ECO:0000313" key="6">
    <source>
        <dbReference type="Proteomes" id="UP000593880"/>
    </source>
</evidence>
<dbReference type="InterPro" id="IPR017201">
    <property type="entry name" value="UCP037429"/>
</dbReference>
<dbReference type="EMBL" id="BMHC01000001">
    <property type="protein sequence ID" value="GGI19109.1"/>
    <property type="molecule type" value="Genomic_DNA"/>
</dbReference>
<feature type="domain" description="DUF2147" evidence="3">
    <location>
        <begin position="207"/>
        <end position="263"/>
    </location>
</feature>
<dbReference type="Gene3D" id="2.40.128.520">
    <property type="match status" value="1"/>
</dbReference>
<dbReference type="Proteomes" id="UP000625079">
    <property type="component" value="Unassembled WGS sequence"/>
</dbReference>
<evidence type="ECO:0000256" key="1">
    <source>
        <dbReference type="SAM" id="MobiDB-lite"/>
    </source>
</evidence>
<dbReference type="PANTHER" id="PTHR36919:SF2">
    <property type="entry name" value="BLL6627 PROTEIN"/>
    <property type="match status" value="1"/>
</dbReference>
<protein>
    <submittedName>
        <fullName evidence="5">DUF2147 domain-containing protein</fullName>
    </submittedName>
</protein>
<dbReference type="PRINTS" id="PR01217">
    <property type="entry name" value="PRICHEXTENSN"/>
</dbReference>
<reference evidence="4" key="1">
    <citation type="journal article" date="2014" name="Int. J. Syst. Evol. Microbiol.">
        <title>Complete genome sequence of Corynebacterium casei LMG S-19264T (=DSM 44701T), isolated from a smear-ripened cheese.</title>
        <authorList>
            <consortium name="US DOE Joint Genome Institute (JGI-PGF)"/>
            <person name="Walter F."/>
            <person name="Albersmeier A."/>
            <person name="Kalinowski J."/>
            <person name="Ruckert C."/>
        </authorList>
    </citation>
    <scope>NUCLEOTIDE SEQUENCE</scope>
    <source>
        <strain evidence="4">CGMCC 1.15034</strain>
    </source>
</reference>
<dbReference type="AlphaFoldDB" id="A0A410V2V1"/>
<dbReference type="InterPro" id="IPR019223">
    <property type="entry name" value="DUF2147"/>
</dbReference>
<name>A0A410V2V1_9BRAD</name>
<feature type="compositionally biased region" description="Low complexity" evidence="1">
    <location>
        <begin position="109"/>
        <end position="119"/>
    </location>
</feature>
<dbReference type="RefSeq" id="WP_128964673.1">
    <property type="nucleotide sequence ID" value="NZ_BMHC01000001.1"/>
</dbReference>
<keyword evidence="6" id="KW-1185">Reference proteome</keyword>
<sequence length="265" mass="26902">MNKLSIAAAALFLASTAAAHAGNSLSFQIEGQRIRIETPRNCASLDCVTIVAPGLSDKPIKLNNINLNGLGGSRNDDTTPSTTTAQPAPAPVQQQPVAQAPVPGPAPAAPTAAPAPANVAAAPPLDTTVPPAPVAAPAPVVAPAPVAAAPAYTPPPAPAPVAPVQAAPVQAANTPIGVWATEENKGNVRVEQCGTNLCGYAEKTNERILINMKPDGAKWSGRIHDPNSGRNYDSTIAMKGPNAMRVQGCAFGGLFCGGQTWKRVS</sequence>
<feature type="chain" id="PRO_5043994493" evidence="2">
    <location>
        <begin position="22"/>
        <end position="265"/>
    </location>
</feature>
<gene>
    <name evidence="4" type="ORF">GCM10010987_02660</name>
    <name evidence="5" type="ORF">XH86_10065</name>
</gene>
<reference evidence="4" key="3">
    <citation type="submission" date="2022-12" db="EMBL/GenBank/DDBJ databases">
        <authorList>
            <person name="Sun Q."/>
            <person name="Zhou Y."/>
        </authorList>
    </citation>
    <scope>NUCLEOTIDE SEQUENCE</scope>
    <source>
        <strain evidence="4">CGMCC 1.15034</strain>
    </source>
</reference>
<evidence type="ECO:0000313" key="4">
    <source>
        <dbReference type="EMBL" id="GGI19109.1"/>
    </source>
</evidence>
<feature type="region of interest" description="Disordered" evidence="1">
    <location>
        <begin position="66"/>
        <end position="119"/>
    </location>
</feature>
<evidence type="ECO:0000259" key="3">
    <source>
        <dbReference type="Pfam" id="PF09917"/>
    </source>
</evidence>
<dbReference type="PIRSF" id="PIRSF037429">
    <property type="entry name" value="UCP037429"/>
    <property type="match status" value="1"/>
</dbReference>
<dbReference type="Proteomes" id="UP000593880">
    <property type="component" value="Chromosome"/>
</dbReference>